<dbReference type="InterPro" id="IPR010496">
    <property type="entry name" value="AL/BT2_dom"/>
</dbReference>
<sequence length="219" mass="24903">MLKQYLKYVMTLTLCLGSMTLVSGQNSGNAQEEGWVSLFNGKNLDGWKVGENADTFSVENGYIKVAGKRAHLYYMGPVENHNFKNFEFKAQVMTKPSANSGIYIHTKYEEGGWPSQGYEVQVNNTQSDWKRTGSLYNIVDVKEQYVPDNEWYTEYVKVEGKRIIIKINDMVVVDYTEPENAKRDDGQKNRLLSSGTFALQGHDPGSVIFYKDIMVKPLP</sequence>
<organism evidence="3 4">
    <name type="scientific">Kriegella aquimaris</name>
    <dbReference type="NCBI Taxonomy" id="192904"/>
    <lineage>
        <taxon>Bacteria</taxon>
        <taxon>Pseudomonadati</taxon>
        <taxon>Bacteroidota</taxon>
        <taxon>Flavobacteriia</taxon>
        <taxon>Flavobacteriales</taxon>
        <taxon>Flavobacteriaceae</taxon>
        <taxon>Kriegella</taxon>
    </lineage>
</organism>
<evidence type="ECO:0000259" key="2">
    <source>
        <dbReference type="Pfam" id="PF06439"/>
    </source>
</evidence>
<gene>
    <name evidence="3" type="ORF">SAMN04488514_11051</name>
</gene>
<dbReference type="Gene3D" id="2.60.120.560">
    <property type="entry name" value="Exo-inulinase, domain 1"/>
    <property type="match status" value="1"/>
</dbReference>
<keyword evidence="1" id="KW-0732">Signal</keyword>
<reference evidence="3 4" key="1">
    <citation type="submission" date="2016-10" db="EMBL/GenBank/DDBJ databases">
        <authorList>
            <person name="de Groot N.N."/>
        </authorList>
    </citation>
    <scope>NUCLEOTIDE SEQUENCE [LARGE SCALE GENOMIC DNA]</scope>
    <source>
        <strain evidence="3 4">DSM 19886</strain>
    </source>
</reference>
<proteinExistence type="predicted"/>
<feature type="chain" id="PRO_5011529617" description="3-keto-alpha-glucoside-1,2-lyase/3-keto-2-hydroxy-glucal hydratase domain-containing protein" evidence="1">
    <location>
        <begin position="24"/>
        <end position="219"/>
    </location>
</feature>
<evidence type="ECO:0000313" key="3">
    <source>
        <dbReference type="EMBL" id="SDM53037.1"/>
    </source>
</evidence>
<dbReference type="Pfam" id="PF06439">
    <property type="entry name" value="3keto-disac_hyd"/>
    <property type="match status" value="1"/>
</dbReference>
<dbReference type="Proteomes" id="UP000199440">
    <property type="component" value="Unassembled WGS sequence"/>
</dbReference>
<protein>
    <recommendedName>
        <fullName evidence="2">3-keto-alpha-glucoside-1,2-lyase/3-keto-2-hydroxy-glucal hydratase domain-containing protein</fullName>
    </recommendedName>
</protein>
<evidence type="ECO:0000256" key="1">
    <source>
        <dbReference type="SAM" id="SignalP"/>
    </source>
</evidence>
<feature type="domain" description="3-keto-alpha-glucoside-1,2-lyase/3-keto-2-hydroxy-glucal hydratase" evidence="2">
    <location>
        <begin position="34"/>
        <end position="216"/>
    </location>
</feature>
<feature type="signal peptide" evidence="1">
    <location>
        <begin position="1"/>
        <end position="23"/>
    </location>
</feature>
<accession>A0A1G9TZ62</accession>
<dbReference type="GO" id="GO:0016787">
    <property type="term" value="F:hydrolase activity"/>
    <property type="evidence" value="ECO:0007669"/>
    <property type="project" value="InterPro"/>
</dbReference>
<dbReference type="EMBL" id="FNGV01000010">
    <property type="protein sequence ID" value="SDM53037.1"/>
    <property type="molecule type" value="Genomic_DNA"/>
</dbReference>
<name>A0A1G9TZ62_9FLAO</name>
<dbReference type="OrthoDB" id="949239at2"/>
<dbReference type="AlphaFoldDB" id="A0A1G9TZ62"/>
<evidence type="ECO:0000313" key="4">
    <source>
        <dbReference type="Proteomes" id="UP000199440"/>
    </source>
</evidence>
<dbReference type="STRING" id="192904.SAMN04488514_11051"/>
<keyword evidence="4" id="KW-1185">Reference proteome</keyword>